<dbReference type="SMART" id="SM00408">
    <property type="entry name" value="IGc2"/>
    <property type="match status" value="2"/>
</dbReference>
<evidence type="ECO:0000256" key="3">
    <source>
        <dbReference type="ARBA" id="ARBA00023157"/>
    </source>
</evidence>
<evidence type="ECO:0000313" key="7">
    <source>
        <dbReference type="EMBL" id="CAH3158257.1"/>
    </source>
</evidence>
<evidence type="ECO:0000256" key="2">
    <source>
        <dbReference type="ARBA" id="ARBA00023136"/>
    </source>
</evidence>
<keyword evidence="4" id="KW-0325">Glycoprotein</keyword>
<dbReference type="CDD" id="cd00096">
    <property type="entry name" value="Ig"/>
    <property type="match status" value="1"/>
</dbReference>
<dbReference type="EMBL" id="CALNXK010000110">
    <property type="protein sequence ID" value="CAH3158257.1"/>
    <property type="molecule type" value="Genomic_DNA"/>
</dbReference>
<proteinExistence type="predicted"/>
<keyword evidence="8" id="KW-1185">Reference proteome</keyword>
<keyword evidence="3" id="KW-1015">Disulfide bond</keyword>
<dbReference type="InterPro" id="IPR051275">
    <property type="entry name" value="Cell_adhesion_signaling"/>
</dbReference>
<dbReference type="InterPro" id="IPR013783">
    <property type="entry name" value="Ig-like_fold"/>
</dbReference>
<evidence type="ECO:0000256" key="1">
    <source>
        <dbReference type="ARBA" id="ARBA00004479"/>
    </source>
</evidence>
<accession>A0ABN8Q7M1</accession>
<dbReference type="PANTHER" id="PTHR11640">
    <property type="entry name" value="NEPHRIN"/>
    <property type="match status" value="1"/>
</dbReference>
<dbReference type="SMART" id="SM00409">
    <property type="entry name" value="IG"/>
    <property type="match status" value="2"/>
</dbReference>
<dbReference type="InterPro" id="IPR007110">
    <property type="entry name" value="Ig-like_dom"/>
</dbReference>
<dbReference type="PROSITE" id="PS50835">
    <property type="entry name" value="IG_LIKE"/>
    <property type="match status" value="2"/>
</dbReference>
<gene>
    <name evidence="7" type="ORF">PLOB_00003123</name>
</gene>
<dbReference type="InterPro" id="IPR036179">
    <property type="entry name" value="Ig-like_dom_sf"/>
</dbReference>
<comment type="caution">
    <text evidence="7">The sequence shown here is derived from an EMBL/GenBank/DDBJ whole genome shotgun (WGS) entry which is preliminary data.</text>
</comment>
<keyword evidence="5" id="KW-0393">Immunoglobulin domain</keyword>
<evidence type="ECO:0000259" key="6">
    <source>
        <dbReference type="PROSITE" id="PS50835"/>
    </source>
</evidence>
<feature type="non-terminal residue" evidence="7">
    <location>
        <position position="1"/>
    </location>
</feature>
<protein>
    <recommendedName>
        <fullName evidence="6">Ig-like domain-containing protein</fullName>
    </recommendedName>
</protein>
<dbReference type="SUPFAM" id="SSF48726">
    <property type="entry name" value="Immunoglobulin"/>
    <property type="match status" value="2"/>
</dbReference>
<dbReference type="Gene3D" id="2.60.40.10">
    <property type="entry name" value="Immunoglobulins"/>
    <property type="match status" value="2"/>
</dbReference>
<feature type="domain" description="Ig-like" evidence="6">
    <location>
        <begin position="1"/>
        <end position="71"/>
    </location>
</feature>
<dbReference type="Pfam" id="PF13927">
    <property type="entry name" value="Ig_3"/>
    <property type="match status" value="2"/>
</dbReference>
<organism evidence="7 8">
    <name type="scientific">Porites lobata</name>
    <dbReference type="NCBI Taxonomy" id="104759"/>
    <lineage>
        <taxon>Eukaryota</taxon>
        <taxon>Metazoa</taxon>
        <taxon>Cnidaria</taxon>
        <taxon>Anthozoa</taxon>
        <taxon>Hexacorallia</taxon>
        <taxon>Scleractinia</taxon>
        <taxon>Fungiina</taxon>
        <taxon>Poritidae</taxon>
        <taxon>Porites</taxon>
    </lineage>
</organism>
<dbReference type="InterPro" id="IPR003599">
    <property type="entry name" value="Ig_sub"/>
</dbReference>
<evidence type="ECO:0000256" key="5">
    <source>
        <dbReference type="ARBA" id="ARBA00023319"/>
    </source>
</evidence>
<evidence type="ECO:0000313" key="8">
    <source>
        <dbReference type="Proteomes" id="UP001159405"/>
    </source>
</evidence>
<sequence>LVTLSCNATGRPTPTITWTKVVDNGTDSAPLLPVVDGKYVLSNIQRSANGTYRCTAHNGVGTTVDHTVRVKVEYSPAVERIVISSNSVNEGQSFNMTCVTSGYAEPNVYWIKGNNGARINGSVLTFTNINRNDSGQYRCEAKNACGSNSRVQSIEVFCKYETTP</sequence>
<keyword evidence="2" id="KW-0472">Membrane</keyword>
<dbReference type="Proteomes" id="UP001159405">
    <property type="component" value="Unassembled WGS sequence"/>
</dbReference>
<dbReference type="InterPro" id="IPR003598">
    <property type="entry name" value="Ig_sub2"/>
</dbReference>
<comment type="subcellular location">
    <subcellularLocation>
        <location evidence="1">Membrane</location>
        <topology evidence="1">Single-pass type I membrane protein</topology>
    </subcellularLocation>
</comment>
<reference evidence="7 8" key="1">
    <citation type="submission" date="2022-05" db="EMBL/GenBank/DDBJ databases">
        <authorList>
            <consortium name="Genoscope - CEA"/>
            <person name="William W."/>
        </authorList>
    </citation>
    <scope>NUCLEOTIDE SEQUENCE [LARGE SCALE GENOMIC DNA]</scope>
</reference>
<feature type="domain" description="Ig-like" evidence="6">
    <location>
        <begin position="76"/>
        <end position="157"/>
    </location>
</feature>
<name>A0ABN8Q7M1_9CNID</name>
<evidence type="ECO:0000256" key="4">
    <source>
        <dbReference type="ARBA" id="ARBA00023180"/>
    </source>
</evidence>